<evidence type="ECO:0000256" key="1">
    <source>
        <dbReference type="SAM" id="MobiDB-lite"/>
    </source>
</evidence>
<dbReference type="InParanoid" id="A0A151ZS68"/>
<dbReference type="OMA" id="NINKITW"/>
<reference evidence="2 3" key="1">
    <citation type="submission" date="2015-12" db="EMBL/GenBank/DDBJ databases">
        <title>Dictyostelia acquired genes for synthesis and detection of signals that induce cell-type specialization by lateral gene transfer from prokaryotes.</title>
        <authorList>
            <person name="Gloeckner G."/>
            <person name="Schaap P."/>
        </authorList>
    </citation>
    <scope>NUCLEOTIDE SEQUENCE [LARGE SCALE GENOMIC DNA]</scope>
    <source>
        <strain evidence="2 3">TK</strain>
    </source>
</reference>
<dbReference type="OrthoDB" id="18711at2759"/>
<feature type="compositionally biased region" description="Low complexity" evidence="1">
    <location>
        <begin position="207"/>
        <end position="239"/>
    </location>
</feature>
<name>A0A151ZS68_TIELA</name>
<dbReference type="AlphaFoldDB" id="A0A151ZS68"/>
<comment type="caution">
    <text evidence="2">The sequence shown here is derived from an EMBL/GenBank/DDBJ whole genome shotgun (WGS) entry which is preliminary data.</text>
</comment>
<dbReference type="FunCoup" id="A0A151ZS68">
    <property type="interactions" value="738"/>
</dbReference>
<dbReference type="EMBL" id="LODT01000021">
    <property type="protein sequence ID" value="KYQ96778.1"/>
    <property type="molecule type" value="Genomic_DNA"/>
</dbReference>
<evidence type="ECO:0000313" key="2">
    <source>
        <dbReference type="EMBL" id="KYQ96778.1"/>
    </source>
</evidence>
<feature type="region of interest" description="Disordered" evidence="1">
    <location>
        <begin position="206"/>
        <end position="239"/>
    </location>
</feature>
<gene>
    <name evidence="2" type="ORF">DLAC_04078</name>
</gene>
<keyword evidence="3" id="KW-1185">Reference proteome</keyword>
<accession>A0A151ZS68</accession>
<feature type="compositionally biased region" description="Low complexity" evidence="1">
    <location>
        <begin position="285"/>
        <end position="296"/>
    </location>
</feature>
<protein>
    <submittedName>
        <fullName evidence="2">Uncharacterized protein</fullName>
    </submittedName>
</protein>
<feature type="region of interest" description="Disordered" evidence="1">
    <location>
        <begin position="1"/>
        <end position="43"/>
    </location>
</feature>
<feature type="compositionally biased region" description="Polar residues" evidence="1">
    <location>
        <begin position="20"/>
        <end position="43"/>
    </location>
</feature>
<dbReference type="STRING" id="361077.A0A151ZS68"/>
<proteinExistence type="predicted"/>
<sequence length="475" mass="54298">METDNQQELKSKSDPIPIPGSNSSVGSMENSPKPSRNTPQYSGSPFDIKGIIYSLSNWLRGIEEKEFDPEEYREREKDLWTDWEWILSTTEEFLLKQNQSETQKVLGELDTLKKTASNLKIKPIFINRASEIIKTLSEQDLETLRQSLDSSKRLGVINTVINQMESQWLNYIQDQYFKNEINSSHSFNSPSLNAFSPPVLKGLENLNINSKSQPSPSSTSNINTSNNTVDQQQQQSNNQIESLSIEEGWEENNLKSPLFKSSKPAPPILKNVIVSSEQQHENKDSNSSNSKGLNDSSSSIAADMIVLNKNINKITWDQFLENFRGQKYQKGLHTRMKDIGWQASHGVDGTLNARVMGDISWSIWNTLCTGLKQIREITYDEQIQLTEKVNVMQPLLIQIWINTIRNSSLGSKNEGLVVEKWKEQEITHKLKIQELKRSGKLDKYSPEKIKILDHEKKEISSIRSTLEQKLKLKSR</sequence>
<evidence type="ECO:0000313" key="3">
    <source>
        <dbReference type="Proteomes" id="UP000076078"/>
    </source>
</evidence>
<dbReference type="Proteomes" id="UP000076078">
    <property type="component" value="Unassembled WGS sequence"/>
</dbReference>
<organism evidence="2 3">
    <name type="scientific">Tieghemostelium lacteum</name>
    <name type="common">Slime mold</name>
    <name type="synonym">Dictyostelium lacteum</name>
    <dbReference type="NCBI Taxonomy" id="361077"/>
    <lineage>
        <taxon>Eukaryota</taxon>
        <taxon>Amoebozoa</taxon>
        <taxon>Evosea</taxon>
        <taxon>Eumycetozoa</taxon>
        <taxon>Dictyostelia</taxon>
        <taxon>Dictyosteliales</taxon>
        <taxon>Raperosteliaceae</taxon>
        <taxon>Tieghemostelium</taxon>
    </lineage>
</organism>
<feature type="region of interest" description="Disordered" evidence="1">
    <location>
        <begin position="276"/>
        <end position="296"/>
    </location>
</feature>